<dbReference type="EMBL" id="JAPZBU010000008">
    <property type="protein sequence ID" value="KAJ5392633.1"/>
    <property type="molecule type" value="Genomic_DNA"/>
</dbReference>
<comment type="caution">
    <text evidence="1">The sequence shown here is derived from an EMBL/GenBank/DDBJ whole genome shotgun (WGS) entry which is preliminary data.</text>
</comment>
<evidence type="ECO:0000313" key="2">
    <source>
        <dbReference type="Proteomes" id="UP001147747"/>
    </source>
</evidence>
<reference evidence="1" key="1">
    <citation type="submission" date="2022-12" db="EMBL/GenBank/DDBJ databases">
        <authorList>
            <person name="Petersen C."/>
        </authorList>
    </citation>
    <scope>NUCLEOTIDE SEQUENCE</scope>
    <source>
        <strain evidence="1">IBT 29677</strain>
    </source>
</reference>
<proteinExistence type="predicted"/>
<dbReference type="Proteomes" id="UP001147747">
    <property type="component" value="Unassembled WGS sequence"/>
</dbReference>
<reference evidence="1" key="2">
    <citation type="journal article" date="2023" name="IMA Fungus">
        <title>Comparative genomic study of the Penicillium genus elucidates a diverse pangenome and 15 lateral gene transfer events.</title>
        <authorList>
            <person name="Petersen C."/>
            <person name="Sorensen T."/>
            <person name="Nielsen M.R."/>
            <person name="Sondergaard T.E."/>
            <person name="Sorensen J.L."/>
            <person name="Fitzpatrick D.A."/>
            <person name="Frisvad J.C."/>
            <person name="Nielsen K.L."/>
        </authorList>
    </citation>
    <scope>NUCLEOTIDE SEQUENCE</scope>
    <source>
        <strain evidence="1">IBT 29677</strain>
    </source>
</reference>
<dbReference type="RefSeq" id="XP_056488311.1">
    <property type="nucleotide sequence ID" value="XM_056632760.1"/>
</dbReference>
<sequence length="635" mass="69255">MLTAPYTSAMRLGQGFNTYTHEICVNDAVVVDPTNPGGDVYGGDDHTVSQIVSYCTRHVDKVSQVIAAMNISAAASVKTQGAGGGLAGSYVDSDTFKESNINFFCQVKVTNQVIMSNDLLQFNDIPTMRMSNPQKFTKVYGDSYISGFIEGGELNAIISVKTSDQSTINSIKASLEGSFGKGAFSASLKGEGGKDNEQSLSQSETTITVNWTGGGIIKPKEELWSISSLVKAAAAFPEMVSHTPQRTHAILTKYENLRSYYFLTPPMPAPLDYSLAELYTNDLLDAFTDYKSIWTVIHQLAEAVEFGHATLIQADPMPLHDKKNRHEDDGVLVDFNAEDMSQEQKAKAYDELRSKTAFRHTGKRYNPTLQDLDRARYHCRLEMGKILNEIIAIENDPSKASTADPSAVFLNPAIFRMLLPVKVESDSSALKTITDAFYLTSEKALPKAANEWKDKLPADITQKLRMTSHGGENDTKVSDKFAQFLFQNTNGVTTRSPNTTRLEYIKVYSSAECVTGIDMKYVGQSAVQAGTIQGQGEAAELASNDPVTEVVIESAKYKGQEANHAVILGITLKTRGGTLHALGRKDANKDKLAGYNSHIAKGPTTSWGLLGFWVSPADNANEGFARLGAFFAQDL</sequence>
<evidence type="ECO:0000313" key="1">
    <source>
        <dbReference type="EMBL" id="KAJ5392633.1"/>
    </source>
</evidence>
<gene>
    <name evidence="1" type="ORF">N7509_008123</name>
</gene>
<dbReference type="AlphaFoldDB" id="A0A9X0B945"/>
<dbReference type="GeneID" id="81371740"/>
<dbReference type="OrthoDB" id="3231004at2759"/>
<keyword evidence="2" id="KW-1185">Reference proteome</keyword>
<name>A0A9X0B945_9EURO</name>
<protein>
    <submittedName>
        <fullName evidence="1">Uncharacterized protein</fullName>
    </submittedName>
</protein>
<organism evidence="1 2">
    <name type="scientific">Penicillium cosmopolitanum</name>
    <dbReference type="NCBI Taxonomy" id="1131564"/>
    <lineage>
        <taxon>Eukaryota</taxon>
        <taxon>Fungi</taxon>
        <taxon>Dikarya</taxon>
        <taxon>Ascomycota</taxon>
        <taxon>Pezizomycotina</taxon>
        <taxon>Eurotiomycetes</taxon>
        <taxon>Eurotiomycetidae</taxon>
        <taxon>Eurotiales</taxon>
        <taxon>Aspergillaceae</taxon>
        <taxon>Penicillium</taxon>
    </lineage>
</organism>
<accession>A0A9X0B945</accession>